<feature type="transmembrane region" description="Helical" evidence="1">
    <location>
        <begin position="38"/>
        <end position="55"/>
    </location>
</feature>
<feature type="transmembrane region" description="Helical" evidence="1">
    <location>
        <begin position="86"/>
        <end position="104"/>
    </location>
</feature>
<keyword evidence="3" id="KW-1185">Reference proteome</keyword>
<name>A0ABW4LP58_9BACI</name>
<dbReference type="Proteomes" id="UP001597214">
    <property type="component" value="Unassembled WGS sequence"/>
</dbReference>
<dbReference type="RefSeq" id="WP_377927819.1">
    <property type="nucleotide sequence ID" value="NZ_JBHUEM010000009.1"/>
</dbReference>
<gene>
    <name evidence="2" type="ORF">ACFSCX_08760</name>
</gene>
<comment type="caution">
    <text evidence="2">The sequence shown here is derived from an EMBL/GenBank/DDBJ whole genome shotgun (WGS) entry which is preliminary data.</text>
</comment>
<feature type="transmembrane region" description="Helical" evidence="1">
    <location>
        <begin position="62"/>
        <end position="80"/>
    </location>
</feature>
<proteinExistence type="predicted"/>
<evidence type="ECO:0000256" key="1">
    <source>
        <dbReference type="SAM" id="Phobius"/>
    </source>
</evidence>
<evidence type="ECO:0000313" key="2">
    <source>
        <dbReference type="EMBL" id="MFD1736656.1"/>
    </source>
</evidence>
<dbReference type="EMBL" id="JBHUEM010000009">
    <property type="protein sequence ID" value="MFD1736656.1"/>
    <property type="molecule type" value="Genomic_DNA"/>
</dbReference>
<organism evidence="2 3">
    <name type="scientific">Bacillus salitolerans</name>
    <dbReference type="NCBI Taxonomy" id="1437434"/>
    <lineage>
        <taxon>Bacteria</taxon>
        <taxon>Bacillati</taxon>
        <taxon>Bacillota</taxon>
        <taxon>Bacilli</taxon>
        <taxon>Bacillales</taxon>
        <taxon>Bacillaceae</taxon>
        <taxon>Bacillus</taxon>
    </lineage>
</organism>
<keyword evidence="1" id="KW-0472">Membrane</keyword>
<feature type="transmembrane region" description="Helical" evidence="1">
    <location>
        <begin position="7"/>
        <end position="26"/>
    </location>
</feature>
<sequence>MRITGLTLGVIAGLFSIVLWIVLVFYNPYTASSSEDVAGNTFVMLFLPACLAIISSFMNKKYLMLIAFIWSLPISLYLMFTPGIFAWFIASCITYFICFLLMLFPKNIRENNSLDCEELHLK</sequence>
<keyword evidence="1" id="KW-1133">Transmembrane helix</keyword>
<protein>
    <recommendedName>
        <fullName evidence="4">DUF3147 family protein</fullName>
    </recommendedName>
</protein>
<evidence type="ECO:0008006" key="4">
    <source>
        <dbReference type="Google" id="ProtNLM"/>
    </source>
</evidence>
<reference evidence="3" key="1">
    <citation type="journal article" date="2019" name="Int. J. Syst. Evol. Microbiol.">
        <title>The Global Catalogue of Microorganisms (GCM) 10K type strain sequencing project: providing services to taxonomists for standard genome sequencing and annotation.</title>
        <authorList>
            <consortium name="The Broad Institute Genomics Platform"/>
            <consortium name="The Broad Institute Genome Sequencing Center for Infectious Disease"/>
            <person name="Wu L."/>
            <person name="Ma J."/>
        </authorList>
    </citation>
    <scope>NUCLEOTIDE SEQUENCE [LARGE SCALE GENOMIC DNA]</scope>
    <source>
        <strain evidence="3">CCUG 49339</strain>
    </source>
</reference>
<evidence type="ECO:0000313" key="3">
    <source>
        <dbReference type="Proteomes" id="UP001597214"/>
    </source>
</evidence>
<keyword evidence="1" id="KW-0812">Transmembrane</keyword>
<accession>A0ABW4LP58</accession>